<gene>
    <name evidence="4" type="ORF">MB2181_03565</name>
</gene>
<dbReference type="CDD" id="cd01398">
    <property type="entry name" value="RPI_A"/>
    <property type="match status" value="1"/>
</dbReference>
<dbReference type="InterPro" id="IPR004788">
    <property type="entry name" value="Ribose5P_isomerase_type_A"/>
</dbReference>
<dbReference type="GO" id="GO:0009052">
    <property type="term" value="P:pentose-phosphate shunt, non-oxidative branch"/>
    <property type="evidence" value="ECO:0007669"/>
    <property type="project" value="InterPro"/>
</dbReference>
<dbReference type="Gene3D" id="3.40.50.1360">
    <property type="match status" value="1"/>
</dbReference>
<dbReference type="SUPFAM" id="SSF100950">
    <property type="entry name" value="NagB/RpiA/CoA transferase-like"/>
    <property type="match status" value="1"/>
</dbReference>
<protein>
    <recommendedName>
        <fullName evidence="3">Ribose 5-phosphate isomerase A</fullName>
        <ecNumber evidence="3">5.3.1.6</ecNumber>
    </recommendedName>
</protein>
<dbReference type="AlphaFoldDB" id="A0P6G0"/>
<keyword evidence="5" id="KW-1185">Reference proteome</keyword>
<evidence type="ECO:0000256" key="2">
    <source>
        <dbReference type="ARBA" id="ARBA00023235"/>
    </source>
</evidence>
<dbReference type="PANTHER" id="PTHR11934:SF0">
    <property type="entry name" value="RIBOSE-5-PHOSPHATE ISOMERASE"/>
    <property type="match status" value="1"/>
</dbReference>
<reference evidence="4 5" key="1">
    <citation type="submission" date="2006-11" db="EMBL/GenBank/DDBJ databases">
        <authorList>
            <person name="Giovannoni S."/>
            <person name="Vergin K."/>
            <person name="Ferriera S."/>
            <person name="Johnson J."/>
            <person name="Kravitz S."/>
            <person name="Beeson K."/>
            <person name="Sutton G."/>
            <person name="Rogers Y.-H."/>
            <person name="Friedman R."/>
            <person name="Frazier M."/>
            <person name="Venter J.C."/>
        </authorList>
    </citation>
    <scope>NUCLEOTIDE SEQUENCE [LARGE SCALE GENOMIC DNA]</scope>
    <source>
        <strain evidence="4 5">HTCC2181</strain>
    </source>
</reference>
<dbReference type="SUPFAM" id="SSF75445">
    <property type="entry name" value="D-ribose-5-phosphate isomerase (RpiA), lid domain"/>
    <property type="match status" value="1"/>
</dbReference>
<evidence type="ECO:0000313" key="4">
    <source>
        <dbReference type="EMBL" id="EAV47120.1"/>
    </source>
</evidence>
<evidence type="ECO:0000256" key="1">
    <source>
        <dbReference type="ARBA" id="ARBA00001713"/>
    </source>
</evidence>
<dbReference type="GO" id="GO:0005829">
    <property type="term" value="C:cytosol"/>
    <property type="evidence" value="ECO:0007669"/>
    <property type="project" value="TreeGrafter"/>
</dbReference>
<dbReference type="PANTHER" id="PTHR11934">
    <property type="entry name" value="RIBOSE-5-PHOSPHATE ISOMERASE"/>
    <property type="match status" value="1"/>
</dbReference>
<dbReference type="GO" id="GO:0006014">
    <property type="term" value="P:D-ribose metabolic process"/>
    <property type="evidence" value="ECO:0007669"/>
    <property type="project" value="TreeGrafter"/>
</dbReference>
<name>A0P6G0_9PROT</name>
<comment type="catalytic activity">
    <reaction evidence="1">
        <text>aldehydo-D-ribose 5-phosphate = D-ribulose 5-phosphate</text>
        <dbReference type="Rhea" id="RHEA:14657"/>
        <dbReference type="ChEBI" id="CHEBI:58121"/>
        <dbReference type="ChEBI" id="CHEBI:58273"/>
        <dbReference type="EC" id="5.3.1.6"/>
    </reaction>
</comment>
<dbReference type="NCBIfam" id="NF001924">
    <property type="entry name" value="PRK00702.1"/>
    <property type="match status" value="1"/>
</dbReference>
<evidence type="ECO:0000313" key="5">
    <source>
        <dbReference type="Proteomes" id="UP000054262"/>
    </source>
</evidence>
<dbReference type="GO" id="GO:0004751">
    <property type="term" value="F:ribose-5-phosphate isomerase activity"/>
    <property type="evidence" value="ECO:0007669"/>
    <property type="project" value="UniProtKB-UniRule"/>
</dbReference>
<dbReference type="Proteomes" id="UP000054262">
    <property type="component" value="Unassembled WGS sequence"/>
</dbReference>
<keyword evidence="2 4" id="KW-0413">Isomerase</keyword>
<dbReference type="EMBL" id="AAUX01000001">
    <property type="protein sequence ID" value="EAV47120.1"/>
    <property type="molecule type" value="Genomic_DNA"/>
</dbReference>
<evidence type="ECO:0000256" key="3">
    <source>
        <dbReference type="NCBIfam" id="TIGR00021"/>
    </source>
</evidence>
<dbReference type="Pfam" id="PF06026">
    <property type="entry name" value="Rib_5-P_isom_A"/>
    <property type="match status" value="1"/>
</dbReference>
<dbReference type="NCBIfam" id="TIGR00021">
    <property type="entry name" value="rpiA"/>
    <property type="match status" value="1"/>
</dbReference>
<dbReference type="EC" id="5.3.1.6" evidence="3"/>
<proteinExistence type="predicted"/>
<organism evidence="4 5">
    <name type="scientific">Methylophilales bacterium HTCC2181</name>
    <dbReference type="NCBI Taxonomy" id="383631"/>
    <lineage>
        <taxon>Bacteria</taxon>
        <taxon>Pseudomonadati</taxon>
        <taxon>Pseudomonadota</taxon>
        <taxon>Betaproteobacteria</taxon>
        <taxon>Nitrosomonadales</taxon>
        <taxon>OM43 clade</taxon>
    </lineage>
</organism>
<dbReference type="FunFam" id="3.40.50.1360:FF:000001">
    <property type="entry name" value="Ribose-5-phosphate isomerase A"/>
    <property type="match status" value="1"/>
</dbReference>
<accession>A0P6G0</accession>
<dbReference type="Gene3D" id="3.30.70.260">
    <property type="match status" value="1"/>
</dbReference>
<comment type="caution">
    <text evidence="4">The sequence shown here is derived from an EMBL/GenBank/DDBJ whole genome shotgun (WGS) entry which is preliminary data.</text>
</comment>
<dbReference type="OrthoDB" id="5870696at2"/>
<sequence>MNDKELVADAALDYVKNNSIVGLGTGSTADIFINALAKKISAESLNIKVVASSTSTHEKANAAGLNYISIDQITELDLYIDGADEITENLDILKGRGYDLVREKILARASKSFIVIGDQSKIVSKIGEKYSIPIEITPIAWKITKILVEKLAIKCEVRENLTKNAFAITSYGNYVLDCEFNETNLKKLGDEIASIPGVFEHGLFIDMCGLALIASNGQITKITT</sequence>
<dbReference type="InterPro" id="IPR037171">
    <property type="entry name" value="NagB/RpiA_transferase-like"/>
</dbReference>